<evidence type="ECO:0000256" key="1">
    <source>
        <dbReference type="ARBA" id="ARBA00023157"/>
    </source>
</evidence>
<dbReference type="CDD" id="cd00199">
    <property type="entry name" value="WAP"/>
    <property type="match status" value="1"/>
</dbReference>
<feature type="domain" description="WAP" evidence="4">
    <location>
        <begin position="31"/>
        <end position="79"/>
    </location>
</feature>
<dbReference type="InterPro" id="IPR051388">
    <property type="entry name" value="Serpin_venom_toxin"/>
</dbReference>
<keyword evidence="1" id="KW-1015">Disulfide bond</keyword>
<feature type="domain" description="BPTI/Kunitz inhibitor" evidence="3">
    <location>
        <begin position="84"/>
        <end position="134"/>
    </location>
</feature>
<protein>
    <recommendedName>
        <fullName evidence="7">BPTI/Kunitz inhibitor domain-containing protein</fullName>
    </recommendedName>
</protein>
<dbReference type="InterPro" id="IPR002223">
    <property type="entry name" value="Kunitz_BPTI"/>
</dbReference>
<dbReference type="PROSITE" id="PS00280">
    <property type="entry name" value="BPTI_KUNITZ_1"/>
    <property type="match status" value="1"/>
</dbReference>
<evidence type="ECO:0008006" key="7">
    <source>
        <dbReference type="Google" id="ProtNLM"/>
    </source>
</evidence>
<dbReference type="PANTHER" id="PTHR46751">
    <property type="entry name" value="EPPIN"/>
    <property type="match status" value="1"/>
</dbReference>
<evidence type="ECO:0000259" key="4">
    <source>
        <dbReference type="PROSITE" id="PS51390"/>
    </source>
</evidence>
<accession>A0A8C4XK02</accession>
<dbReference type="GO" id="GO:0004867">
    <property type="term" value="F:serine-type endopeptidase inhibitor activity"/>
    <property type="evidence" value="ECO:0007669"/>
    <property type="project" value="InterPro"/>
</dbReference>
<dbReference type="Gene3D" id="4.10.410.10">
    <property type="entry name" value="Pancreatic trypsin inhibitor Kunitz domain"/>
    <property type="match status" value="1"/>
</dbReference>
<dbReference type="InterPro" id="IPR036645">
    <property type="entry name" value="Elafin-like_sf"/>
</dbReference>
<dbReference type="Pfam" id="PF00095">
    <property type="entry name" value="WAP"/>
    <property type="match status" value="1"/>
</dbReference>
<evidence type="ECO:0000313" key="6">
    <source>
        <dbReference type="Proteomes" id="UP000694562"/>
    </source>
</evidence>
<dbReference type="InterPro" id="IPR036880">
    <property type="entry name" value="Kunitz_BPTI_sf"/>
</dbReference>
<name>A0A8C4XK02_FALTI</name>
<dbReference type="CDD" id="cd00109">
    <property type="entry name" value="Kunitz-type"/>
    <property type="match status" value="1"/>
</dbReference>
<dbReference type="FunFam" id="4.10.410.10:FF:000040">
    <property type="entry name" value="Serine protease inhibitor, putative"/>
    <property type="match status" value="1"/>
</dbReference>
<dbReference type="SUPFAM" id="SSF57256">
    <property type="entry name" value="Elafin-like"/>
    <property type="match status" value="1"/>
</dbReference>
<dbReference type="AlphaFoldDB" id="A0A8C4XK02"/>
<dbReference type="OrthoDB" id="4473401at2759"/>
<reference evidence="5" key="2">
    <citation type="submission" date="2025-09" db="UniProtKB">
        <authorList>
            <consortium name="Ensembl"/>
        </authorList>
    </citation>
    <scope>IDENTIFICATION</scope>
</reference>
<dbReference type="PANTHER" id="PTHR46751:SF1">
    <property type="entry name" value="WAP FOUR-DISULFIDE CORE DOMAIN PROTEIN 6A"/>
    <property type="match status" value="1"/>
</dbReference>
<proteinExistence type="predicted"/>
<dbReference type="SUPFAM" id="SSF57362">
    <property type="entry name" value="BPTI-like"/>
    <property type="match status" value="1"/>
</dbReference>
<dbReference type="Pfam" id="PF00014">
    <property type="entry name" value="Kunitz_BPTI"/>
    <property type="match status" value="1"/>
</dbReference>
<dbReference type="SMART" id="SM00217">
    <property type="entry name" value="WAP"/>
    <property type="match status" value="1"/>
</dbReference>
<dbReference type="PRINTS" id="PR00759">
    <property type="entry name" value="BASICPTASE"/>
</dbReference>
<feature type="signal peptide" evidence="2">
    <location>
        <begin position="1"/>
        <end position="26"/>
    </location>
</feature>
<dbReference type="Gene3D" id="4.10.75.10">
    <property type="entry name" value="Elafin-like"/>
    <property type="match status" value="1"/>
</dbReference>
<dbReference type="Proteomes" id="UP000694562">
    <property type="component" value="Unplaced"/>
</dbReference>
<dbReference type="GO" id="GO:0005576">
    <property type="term" value="C:extracellular region"/>
    <property type="evidence" value="ECO:0007669"/>
    <property type="project" value="InterPro"/>
</dbReference>
<dbReference type="InterPro" id="IPR020901">
    <property type="entry name" value="Prtase_inh_Kunz-CS"/>
</dbReference>
<dbReference type="Ensembl" id="ENSFTIT00000002618.1">
    <property type="protein sequence ID" value="ENSFTIP00000002496.1"/>
    <property type="gene ID" value="ENSFTIG00000001734.1"/>
</dbReference>
<evidence type="ECO:0000313" key="5">
    <source>
        <dbReference type="Ensembl" id="ENSFTIP00000002496.1"/>
    </source>
</evidence>
<feature type="chain" id="PRO_5034229094" description="BPTI/Kunitz inhibitor domain-containing protein" evidence="2">
    <location>
        <begin position="27"/>
        <end position="193"/>
    </location>
</feature>
<dbReference type="PRINTS" id="PR00003">
    <property type="entry name" value="4DISULPHCORE"/>
</dbReference>
<sequence length="193" mass="20568">RGGSAMKPGLLPLLLLLLPPGPPGHCRLASGHTKPGVCPKRRVLHTFAPCNSSCSDDTDCPHREKCCFTGCGRGCLPPDKRDICHLPPVHGPCRGLFRRYAYNPATGTCQPFIYGGCQGNANNFRTVEECQQVCQQLGESTGWTGPYWAAPAWAEVGAWHGVGAQSCTACSQAAGPRRSAGLATERGQPCHSR</sequence>
<keyword evidence="2" id="KW-0732">Signal</keyword>
<evidence type="ECO:0000259" key="3">
    <source>
        <dbReference type="PROSITE" id="PS50279"/>
    </source>
</evidence>
<dbReference type="InterPro" id="IPR008197">
    <property type="entry name" value="WAP_dom"/>
</dbReference>
<evidence type="ECO:0000256" key="2">
    <source>
        <dbReference type="SAM" id="SignalP"/>
    </source>
</evidence>
<organism evidence="5 6">
    <name type="scientific">Falco tinnunculus</name>
    <name type="common">Common kestrel</name>
    <dbReference type="NCBI Taxonomy" id="100819"/>
    <lineage>
        <taxon>Eukaryota</taxon>
        <taxon>Metazoa</taxon>
        <taxon>Chordata</taxon>
        <taxon>Craniata</taxon>
        <taxon>Vertebrata</taxon>
        <taxon>Euteleostomi</taxon>
        <taxon>Archelosauria</taxon>
        <taxon>Archosauria</taxon>
        <taxon>Dinosauria</taxon>
        <taxon>Saurischia</taxon>
        <taxon>Theropoda</taxon>
        <taxon>Coelurosauria</taxon>
        <taxon>Aves</taxon>
        <taxon>Neognathae</taxon>
        <taxon>Neoaves</taxon>
        <taxon>Telluraves</taxon>
        <taxon>Australaves</taxon>
        <taxon>Falconiformes</taxon>
        <taxon>Falconidae</taxon>
        <taxon>Falco</taxon>
    </lineage>
</organism>
<keyword evidence="6" id="KW-1185">Reference proteome</keyword>
<dbReference type="SMART" id="SM00131">
    <property type="entry name" value="KU"/>
    <property type="match status" value="1"/>
</dbReference>
<dbReference type="PROSITE" id="PS51390">
    <property type="entry name" value="WAP"/>
    <property type="match status" value="1"/>
</dbReference>
<reference evidence="5" key="1">
    <citation type="submission" date="2025-08" db="UniProtKB">
        <authorList>
            <consortium name="Ensembl"/>
        </authorList>
    </citation>
    <scope>IDENTIFICATION</scope>
</reference>
<dbReference type="PROSITE" id="PS50279">
    <property type="entry name" value="BPTI_KUNITZ_2"/>
    <property type="match status" value="1"/>
</dbReference>